<comment type="caution">
    <text evidence="1">The sequence shown here is derived from an EMBL/GenBank/DDBJ whole genome shotgun (WGS) entry which is preliminary data.</text>
</comment>
<accession>A0AAD7AIB0</accession>
<dbReference type="EMBL" id="JARIHO010000006">
    <property type="protein sequence ID" value="KAJ7359483.1"/>
    <property type="molecule type" value="Genomic_DNA"/>
</dbReference>
<keyword evidence="2" id="KW-1185">Reference proteome</keyword>
<name>A0AAD7AIB0_9AGAR</name>
<evidence type="ECO:0000313" key="2">
    <source>
        <dbReference type="Proteomes" id="UP001218218"/>
    </source>
</evidence>
<proteinExistence type="predicted"/>
<dbReference type="Proteomes" id="UP001218218">
    <property type="component" value="Unassembled WGS sequence"/>
</dbReference>
<sequence length="151" mass="16638">MNGLLPLNSALGGDKGWGTGFTRLGQIFYAVGTRDTYQRSSGEEPKAAGEVQETPPISRVLGTLQDFDRQLASSTRRQKNSTLICCMRNEITTLPRSCKEITTSPHCLLVNDERELQRGRSWLCGGNAHSLTLLRLFCRSASQKAHRDGGL</sequence>
<dbReference type="AlphaFoldDB" id="A0AAD7AIB0"/>
<evidence type="ECO:0000313" key="1">
    <source>
        <dbReference type="EMBL" id="KAJ7359483.1"/>
    </source>
</evidence>
<organism evidence="1 2">
    <name type="scientific">Mycena albidolilacea</name>
    <dbReference type="NCBI Taxonomy" id="1033008"/>
    <lineage>
        <taxon>Eukaryota</taxon>
        <taxon>Fungi</taxon>
        <taxon>Dikarya</taxon>
        <taxon>Basidiomycota</taxon>
        <taxon>Agaricomycotina</taxon>
        <taxon>Agaricomycetes</taxon>
        <taxon>Agaricomycetidae</taxon>
        <taxon>Agaricales</taxon>
        <taxon>Marasmiineae</taxon>
        <taxon>Mycenaceae</taxon>
        <taxon>Mycena</taxon>
    </lineage>
</organism>
<protein>
    <submittedName>
        <fullName evidence="1">Uncharacterized protein</fullName>
    </submittedName>
</protein>
<gene>
    <name evidence="1" type="ORF">DFH08DRAFT_801280</name>
</gene>
<reference evidence="1" key="1">
    <citation type="submission" date="2023-03" db="EMBL/GenBank/DDBJ databases">
        <title>Massive genome expansion in bonnet fungi (Mycena s.s.) driven by repeated elements and novel gene families across ecological guilds.</title>
        <authorList>
            <consortium name="Lawrence Berkeley National Laboratory"/>
            <person name="Harder C.B."/>
            <person name="Miyauchi S."/>
            <person name="Viragh M."/>
            <person name="Kuo A."/>
            <person name="Thoen E."/>
            <person name="Andreopoulos B."/>
            <person name="Lu D."/>
            <person name="Skrede I."/>
            <person name="Drula E."/>
            <person name="Henrissat B."/>
            <person name="Morin E."/>
            <person name="Kohler A."/>
            <person name="Barry K."/>
            <person name="LaButti K."/>
            <person name="Morin E."/>
            <person name="Salamov A."/>
            <person name="Lipzen A."/>
            <person name="Mereny Z."/>
            <person name="Hegedus B."/>
            <person name="Baldrian P."/>
            <person name="Stursova M."/>
            <person name="Weitz H."/>
            <person name="Taylor A."/>
            <person name="Grigoriev I.V."/>
            <person name="Nagy L.G."/>
            <person name="Martin F."/>
            <person name="Kauserud H."/>
        </authorList>
    </citation>
    <scope>NUCLEOTIDE SEQUENCE</scope>
    <source>
        <strain evidence="1">CBHHK002</strain>
    </source>
</reference>